<sequence length="1896" mass="211309">MLRRHYLYREQENENSVGDGNGINLLRLWLTRRQQLLQDDQVLHFLSFFWDLAKPRHELYLSQRAYVSFFQCVAKALIQSVTASDLAAAIAQRDWLYDTEGQSSLSMEMFYESCFQLSELLLPVESDASMFASFFLELREAVTGSVPTTASYALRPFKDVLKIRGAFLQKMPPGSEHLSLIGGLAPPDIETMSLKQLLLCFNPRKISLSRKFSALFTGKPTENSEYEETEESNTSSSALAVFGSAIPLDSFPPLSSPLPPAPLLCRESDDCYDPELAVIESLTRFPALRVAVVGPPGAGKTRVAKSLAKRLDLQYFSLSSAIEEAIRTKREGDQIRTERRQEQEETIAAAVAALEAQQQEGDAAQADGEGGEAAGGEVEEGTANPKVSIPELVIDPPLGEEDDLFNDDDLDRLLQGLTLPREKALPLLVFYVRQTLLQGIGVVLDDVHPAEVDNELTIDYLISLEMSRDDAQTHITGLTLDPSSRRVYSARERTMLTECDVIVQERGLADTPRVVESTSTEDDAKPPVTASPPPDDSTVEPTEGEEQEEVPGDPVPVAVPETMTDRNEVVPPEEPTVPLRRMLQAAFGDRYSDYTERIVKAVTPTRTVVLPVLAAQAVHPIVSQCLEHITNNQQGVSRSAVSHRVIPIPLPEALDTPETSRADQLRWLLHGDWQELAATFTAERFEYGPVRAPRRLSRWQECCPVTSSSPEDEKLSLALGSPQFAAYYSGRVYLFASPEARRRFSDRTLQYLRREPPDSTVKRKLWILSSGGLTKEYAEALEQSAQTSVFSTTALVASHHSLEDEMALMQGQTLPATNAAHIVASTLQQHHDNGWILTDLMPSMEVLNILRESNCLPEHVIVLLPDTEQASGLELAKLTQWRARFGPEAASTLNSWLSEAQVPPALECPLFVAPDETITALKRLLSPLAPRVDTMEAGTLASEETGPVIFTPQPFPTTEDEAAADEDTQTESKEEQEQQRRRQCGETARFCPVSWTTKQLLIPGLPTFVASYQQHLYGFAGQSELSSFERNPVRYVPKQAGATHTVVPIILLVGVRGTELDALVTQLLEVSSSHKLALLNVDAVLTRVQSRDQAQSLLPEDKQTPRSSIYVQELKIELEALRASSSEAPDAIILSGLTDDEEPSARIPTTDFLALCYQHDIFPTLVLPLQVGENMAIERQLTQWRTSLPPARVKKAKRDDEEAENEEPEVDLETREAEERQRLQEQFTSDQETLQTTLQELHGRGIQVVWPPASTDGSSRATLKSLRNHVDMFLSSKHSLFEHSERVPLDMALQLLRSGEALVGKHGRLCPLTGEDRNTTDALLYRGRLYFPQSSQAWTRYRACPSLLVEAPSQPPLPRPTCAVVGPPGVGKTRLASSISTTFGLVYVSPDSAIEWVLQCHGGTALWTKLNQVRIAGAQADAVTMHLAICTRLRSADCQRNGWVLDDYLQSREELRRCFDVNNSIFPAVIFSLQANDMQYTKQAAEDFATKMDAWQTYRLELLHTWTSVFGAFHFRQIEPKHNSFWQITAQARVVLQEYSERLRRYTQDSRAGRPTRLEGVLRPYSIFHKQQHPAYQSFCPISLAACQYHYTWPQRREFCVEYQKTIFWLASESSAGQFCASPEEYLETTQAEMAQNLVDRAPVEASLLSLLSVSDCDFPELKGYCPVSFKNGTGDKDWSAIVKGSVFYRSSYQDQVFFFVSEEARRQFVLEPRQFIGQSLPMKLPPQLSTALLAKNCPGPIEQLLSGVLNETLLRLGSERLKYPLVSTQATACFHLGLMLKTQSKSLSDRVKAHYGARLQAFERDCHLGELLKSSKINGVTSCGPAIKGVRAVREASNAKIEVDARDEDQSIPGSQTPRTTSAERFDAITADLGSNQSPRRNILFHEYAAPPAKH</sequence>
<dbReference type="InterPro" id="IPR000850">
    <property type="entry name" value="Adenylat/UMP-CMP_kin"/>
</dbReference>
<dbReference type="Pfam" id="PF13207">
    <property type="entry name" value="AAA_17"/>
    <property type="match status" value="1"/>
</dbReference>
<feature type="region of interest" description="Disordered" evidence="4">
    <location>
        <begin position="1844"/>
        <end position="1881"/>
    </location>
</feature>
<feature type="compositionally biased region" description="Acidic residues" evidence="4">
    <location>
        <begin position="542"/>
        <end position="551"/>
    </location>
</feature>
<feature type="compositionally biased region" description="Low complexity" evidence="4">
    <location>
        <begin position="358"/>
        <end position="367"/>
    </location>
</feature>
<keyword evidence="2" id="KW-0547">Nucleotide-binding</keyword>
<feature type="compositionally biased region" description="Acidic residues" evidence="4">
    <location>
        <begin position="958"/>
        <end position="969"/>
    </location>
</feature>
<feature type="region of interest" description="Disordered" evidence="4">
    <location>
        <begin position="358"/>
        <end position="388"/>
    </location>
</feature>
<evidence type="ECO:0000313" key="5">
    <source>
        <dbReference type="EMBL" id="TMW60514.1"/>
    </source>
</evidence>
<reference evidence="5" key="1">
    <citation type="submission" date="2019-03" db="EMBL/GenBank/DDBJ databases">
        <title>Long read genome sequence of the mycoparasitic Pythium oligandrum ATCC 38472 isolated from sugarbeet rhizosphere.</title>
        <authorList>
            <person name="Gaulin E."/>
        </authorList>
    </citation>
    <scope>NUCLEOTIDE SEQUENCE</scope>
    <source>
        <strain evidence="5">ATCC 38472_TT</strain>
    </source>
</reference>
<dbReference type="Gene3D" id="3.40.50.300">
    <property type="entry name" value="P-loop containing nucleotide triphosphate hydrolases"/>
    <property type="match status" value="2"/>
</dbReference>
<feature type="region of interest" description="Disordered" evidence="4">
    <location>
        <begin position="1192"/>
        <end position="1216"/>
    </location>
</feature>
<feature type="region of interest" description="Disordered" evidence="4">
    <location>
        <begin position="944"/>
        <end position="983"/>
    </location>
</feature>
<keyword evidence="3" id="KW-0418">Kinase</keyword>
<proteinExistence type="predicted"/>
<dbReference type="SUPFAM" id="SSF52540">
    <property type="entry name" value="P-loop containing nucleoside triphosphate hydrolases"/>
    <property type="match status" value="2"/>
</dbReference>
<keyword evidence="6" id="KW-1185">Reference proteome</keyword>
<feature type="region of interest" description="Disordered" evidence="4">
    <location>
        <begin position="510"/>
        <end position="573"/>
    </location>
</feature>
<organism evidence="5 6">
    <name type="scientific">Pythium oligandrum</name>
    <name type="common">Mycoparasitic fungus</name>
    <dbReference type="NCBI Taxonomy" id="41045"/>
    <lineage>
        <taxon>Eukaryota</taxon>
        <taxon>Sar</taxon>
        <taxon>Stramenopiles</taxon>
        <taxon>Oomycota</taxon>
        <taxon>Peronosporomycetes</taxon>
        <taxon>Pythiales</taxon>
        <taxon>Pythiaceae</taxon>
        <taxon>Pythium</taxon>
    </lineage>
</organism>
<dbReference type="GO" id="GO:0005524">
    <property type="term" value="F:ATP binding"/>
    <property type="evidence" value="ECO:0007669"/>
    <property type="project" value="InterPro"/>
</dbReference>
<keyword evidence="1" id="KW-0808">Transferase</keyword>
<evidence type="ECO:0000313" key="6">
    <source>
        <dbReference type="Proteomes" id="UP000794436"/>
    </source>
</evidence>
<evidence type="ECO:0000256" key="1">
    <source>
        <dbReference type="ARBA" id="ARBA00022679"/>
    </source>
</evidence>
<evidence type="ECO:0000256" key="2">
    <source>
        <dbReference type="ARBA" id="ARBA00022741"/>
    </source>
</evidence>
<accession>A0A8K1CCI5</accession>
<comment type="caution">
    <text evidence="5">The sequence shown here is derived from an EMBL/GenBank/DDBJ whole genome shotgun (WGS) entry which is preliminary data.</text>
</comment>
<protein>
    <recommendedName>
        <fullName evidence="7">Cilia- and flagella-associated protein 206</fullName>
    </recommendedName>
</protein>
<name>A0A8K1CCI5_PYTOL</name>
<feature type="compositionally biased region" description="Polar residues" evidence="4">
    <location>
        <begin position="1853"/>
        <end position="1862"/>
    </location>
</feature>
<dbReference type="GO" id="GO:0006139">
    <property type="term" value="P:nucleobase-containing compound metabolic process"/>
    <property type="evidence" value="ECO:0007669"/>
    <property type="project" value="InterPro"/>
</dbReference>
<dbReference type="PANTHER" id="PTHR23359">
    <property type="entry name" value="NUCLEOTIDE KINASE"/>
    <property type="match status" value="1"/>
</dbReference>
<dbReference type="EMBL" id="SPLM01000108">
    <property type="protein sequence ID" value="TMW60514.1"/>
    <property type="molecule type" value="Genomic_DNA"/>
</dbReference>
<dbReference type="InterPro" id="IPR027417">
    <property type="entry name" value="P-loop_NTPase"/>
</dbReference>
<evidence type="ECO:0008006" key="7">
    <source>
        <dbReference type="Google" id="ProtNLM"/>
    </source>
</evidence>
<dbReference type="OrthoDB" id="439792at2759"/>
<evidence type="ECO:0000256" key="3">
    <source>
        <dbReference type="ARBA" id="ARBA00022777"/>
    </source>
</evidence>
<dbReference type="GO" id="GO:0019205">
    <property type="term" value="F:nucleobase-containing compound kinase activity"/>
    <property type="evidence" value="ECO:0007669"/>
    <property type="project" value="InterPro"/>
</dbReference>
<feature type="compositionally biased region" description="Basic and acidic residues" evidence="4">
    <location>
        <begin position="970"/>
        <end position="983"/>
    </location>
</feature>
<evidence type="ECO:0000256" key="4">
    <source>
        <dbReference type="SAM" id="MobiDB-lite"/>
    </source>
</evidence>
<gene>
    <name evidence="5" type="ORF">Poli38472_000556</name>
</gene>
<feature type="compositionally biased region" description="Acidic residues" evidence="4">
    <location>
        <begin position="1201"/>
        <end position="1211"/>
    </location>
</feature>
<dbReference type="Proteomes" id="UP000794436">
    <property type="component" value="Unassembled WGS sequence"/>
</dbReference>